<evidence type="ECO:0000313" key="5">
    <source>
        <dbReference type="Proteomes" id="UP000324288"/>
    </source>
</evidence>
<dbReference type="NCBIfam" id="TIGR02185">
    <property type="entry name" value="Trep_Strep"/>
    <property type="match status" value="1"/>
</dbReference>
<evidence type="ECO:0000313" key="2">
    <source>
        <dbReference type="EMBL" id="ALE19312.1"/>
    </source>
</evidence>
<feature type="transmembrane region" description="Helical" evidence="1">
    <location>
        <begin position="113"/>
        <end position="133"/>
    </location>
</feature>
<keyword evidence="1" id="KW-1133">Transmembrane helix</keyword>
<dbReference type="KEGG" id="cbq:AL705_06870"/>
<dbReference type="STRING" id="1528099.AL705_06870"/>
<proteinExistence type="predicted"/>
<evidence type="ECO:0000313" key="3">
    <source>
        <dbReference type="EMBL" id="VHO01436.1"/>
    </source>
</evidence>
<evidence type="ECO:0000256" key="1">
    <source>
        <dbReference type="SAM" id="Phobius"/>
    </source>
</evidence>
<dbReference type="EMBL" id="CP012390">
    <property type="protein sequence ID" value="ALE19312.1"/>
    <property type="molecule type" value="Genomic_DNA"/>
</dbReference>
<feature type="transmembrane region" description="Helical" evidence="1">
    <location>
        <begin position="37"/>
        <end position="56"/>
    </location>
</feature>
<keyword evidence="1" id="KW-0472">Membrane</keyword>
<name>A0A0M4MCU1_9ACTN</name>
<dbReference type="RefSeq" id="WP_053962377.1">
    <property type="nucleotide sequence ID" value="NZ_CAMJVL010000005.1"/>
</dbReference>
<feature type="transmembrane region" description="Helical" evidence="1">
    <location>
        <begin position="87"/>
        <end position="106"/>
    </location>
</feature>
<sequence>MAEKLRTKDLLNLGIFGTIYMVVMAILGVAGAAAPGLVFGTMVVAAFVNGTVFMLYLTRVDRFGMVVMLALIMSLIMIAIGRSWTTVLTALVFGLLTELILALTKYRNTVANIFAYAVFTLWFIGPLLPIIWFTDDYFQSVAQGNGANYAHEMMNFFTVPVIVAFGVTIFVVGALGAWLGAILIKRHFAKAGMAAGATSQEAVVDAQDTLEETPQGSVVDPTQQA</sequence>
<dbReference type="AlphaFoldDB" id="A0A0M4MCU1"/>
<reference evidence="3 5" key="3">
    <citation type="submission" date="2019-04" db="EMBL/GenBank/DDBJ databases">
        <authorList>
            <person name="Seth-Smith MB H."/>
            <person name="Seth-Smith H."/>
        </authorList>
    </citation>
    <scope>NUCLEOTIDE SEQUENCE [LARGE SCALE GENOMIC DNA]</scope>
    <source>
        <strain evidence="3">USB-603019</strain>
    </source>
</reference>
<protein>
    <submittedName>
        <fullName evidence="2">Uncharacterized protein</fullName>
    </submittedName>
</protein>
<evidence type="ECO:0000313" key="4">
    <source>
        <dbReference type="Proteomes" id="UP000068137"/>
    </source>
</evidence>
<keyword evidence="1" id="KW-0812">Transmembrane</keyword>
<dbReference type="Proteomes" id="UP000324288">
    <property type="component" value="Chromosome"/>
</dbReference>
<feature type="transmembrane region" description="Helical" evidence="1">
    <location>
        <begin position="153"/>
        <end position="184"/>
    </location>
</feature>
<dbReference type="Pfam" id="PF09605">
    <property type="entry name" value="Trep_Strep"/>
    <property type="match status" value="1"/>
</dbReference>
<gene>
    <name evidence="2" type="ORF">AL705_06870</name>
    <name evidence="3" type="ORF">LC603019_01362</name>
</gene>
<keyword evidence="5" id="KW-1185">Reference proteome</keyword>
<organism evidence="2 4">
    <name type="scientific">Lawsonella clevelandensis</name>
    <dbReference type="NCBI Taxonomy" id="1528099"/>
    <lineage>
        <taxon>Bacteria</taxon>
        <taxon>Bacillati</taxon>
        <taxon>Actinomycetota</taxon>
        <taxon>Actinomycetes</taxon>
        <taxon>Mycobacteriales</taxon>
        <taxon>Lawsonellaceae</taxon>
        <taxon>Lawsonella</taxon>
    </lineage>
</organism>
<dbReference type="InterPro" id="IPR011733">
    <property type="entry name" value="CHP02185_IM"/>
</dbReference>
<feature type="transmembrane region" description="Helical" evidence="1">
    <location>
        <begin position="63"/>
        <end position="81"/>
    </location>
</feature>
<dbReference type="EMBL" id="LR584267">
    <property type="protein sequence ID" value="VHO01436.1"/>
    <property type="molecule type" value="Genomic_DNA"/>
</dbReference>
<accession>A0A0M4MCU1</accession>
<dbReference type="Proteomes" id="UP000068137">
    <property type="component" value="Chromosome"/>
</dbReference>
<reference evidence="2 4" key="1">
    <citation type="journal article" date="2015" name="Genome Announc.">
        <title>Complete Genome Sequences for Two Strains of a Novel Fastidious, Partially Acid-Fast, Gram-Positive Corynebacterineae Bacterium, Derived from Human Clinical Samples.</title>
        <authorList>
            <person name="Nicholson A.C."/>
            <person name="Bell M."/>
            <person name="Humrighouse B.W."/>
            <person name="McQuiston J.R."/>
        </authorList>
    </citation>
    <scope>NUCLEOTIDE SEQUENCE [LARGE SCALE GENOMIC DNA]</scope>
    <source>
        <strain evidence="2 4">X1698</strain>
    </source>
</reference>
<feature type="transmembrane region" description="Helical" evidence="1">
    <location>
        <begin position="12"/>
        <end position="31"/>
    </location>
</feature>
<dbReference type="OrthoDB" id="9781459at2"/>
<reference evidence="2" key="2">
    <citation type="journal article" date="2016" name="Int. J. Syst. Evol. Microbiol.">
        <title>Lawsonella clevelandensis gen. nov., sp. nov., a new member of the suborder Corynebacterineae isolated from human abscesses.</title>
        <authorList>
            <person name="Bell M.E."/>
            <person name="Bernard K.A."/>
            <person name="Harrington S.M."/>
            <person name="Patel N.B."/>
            <person name="Tucker T.A."/>
            <person name="Metcalfe M.G."/>
            <person name="McQuiston J.R."/>
        </authorList>
    </citation>
    <scope>NUCLEOTIDE SEQUENCE</scope>
    <source>
        <strain evidence="2">X1698</strain>
    </source>
</reference>